<feature type="domain" description="DNA methylase adenine-specific" evidence="8">
    <location>
        <begin position="164"/>
        <end position="461"/>
    </location>
</feature>
<dbReference type="InterPro" id="IPR022749">
    <property type="entry name" value="D12N6_MeTrfase_N"/>
</dbReference>
<dbReference type="SUPFAM" id="SSF53335">
    <property type="entry name" value="S-adenosyl-L-methionine-dependent methyltransferases"/>
    <property type="match status" value="1"/>
</dbReference>
<dbReference type="GO" id="GO:0009307">
    <property type="term" value="P:DNA restriction-modification system"/>
    <property type="evidence" value="ECO:0007669"/>
    <property type="project" value="UniProtKB-KW"/>
</dbReference>
<evidence type="ECO:0000313" key="11">
    <source>
        <dbReference type="Proteomes" id="UP000235584"/>
    </source>
</evidence>
<dbReference type="PANTHER" id="PTHR42933">
    <property type="entry name" value="SLR6095 PROTEIN"/>
    <property type="match status" value="1"/>
</dbReference>
<evidence type="ECO:0000256" key="5">
    <source>
        <dbReference type="ARBA" id="ARBA00022691"/>
    </source>
</evidence>
<keyword evidence="5" id="KW-0949">S-adenosyl-L-methionine</keyword>
<evidence type="ECO:0000256" key="7">
    <source>
        <dbReference type="ARBA" id="ARBA00047942"/>
    </source>
</evidence>
<keyword evidence="3 10" id="KW-0489">Methyltransferase</keyword>
<dbReference type="Gene3D" id="1.20.1260.30">
    <property type="match status" value="1"/>
</dbReference>
<dbReference type="InterPro" id="IPR003356">
    <property type="entry name" value="DNA_methylase_A-5"/>
</dbReference>
<sequence length="501" mass="57316">MTRSELTNIINKCCDILRTDDGISGAVHYTEVLSWLLYLKFFDDQEKIRKEMMEVEGERYTPLLEKEYRWETWTSDKNGLTGKELLHFINADVINPEEKVKDKQKAGLFKYLSSLKGNKEGDPRDIISAIFSNSTNRVNSGYILKDIIKEIQKIHFDISDEVFTLSHVYENLLKEMQEGGGNNGEFYTPRSLVRAMVKLLNPKIGETIYDPACGTGGFLAEAHYQMKDQAKTPEKRKVLNYKTFYGQEKTPLPFVLCLMNLTLHGMDYPRIAKGNTLQRNIRDIEDHEKRDVILANPPFGGKEQTMIQSNFPIESNATEILFLQHIEKMLKVNGRAAVIIPEGVLFQTNAAYMNLKKKLLEECNLHTVVSLPAGVFLPYSAVKTSIIFFDKTKRTKDVWFYELPLIDGKKLTKKNGITDKHFEELLKAFKDRKESERSWLVPVEKILEAQTNLSASHYNPQGVESEELLEPEQYAEEIKELLQSSLVNINDLLKELGASGG</sequence>
<name>A0A2K9NP81_BACTC</name>
<evidence type="ECO:0000256" key="4">
    <source>
        <dbReference type="ARBA" id="ARBA00022679"/>
    </source>
</evidence>
<accession>A0A2K9NP81</accession>
<dbReference type="InterPro" id="IPR029063">
    <property type="entry name" value="SAM-dependent_MTases_sf"/>
</dbReference>
<dbReference type="Proteomes" id="UP000235584">
    <property type="component" value="Chromosome"/>
</dbReference>
<dbReference type="REBASE" id="228829">
    <property type="entry name" value="M.Bst12778I"/>
</dbReference>
<evidence type="ECO:0000256" key="6">
    <source>
        <dbReference type="ARBA" id="ARBA00022747"/>
    </source>
</evidence>
<dbReference type="RefSeq" id="WP_102242625.1">
    <property type="nucleotide sequence ID" value="NZ_CP025704.1"/>
</dbReference>
<dbReference type="PANTHER" id="PTHR42933:SF4">
    <property type="entry name" value="TYPE I RESTRICTION ENZYME ECOKI METHYLASE SUBUNIT"/>
    <property type="match status" value="1"/>
</dbReference>
<dbReference type="GO" id="GO:0003677">
    <property type="term" value="F:DNA binding"/>
    <property type="evidence" value="ECO:0007669"/>
    <property type="project" value="InterPro"/>
</dbReference>
<keyword evidence="6" id="KW-0680">Restriction system</keyword>
<proteinExistence type="inferred from homology"/>
<feature type="domain" description="N6 adenine-specific DNA methyltransferase N-terminal" evidence="9">
    <location>
        <begin position="6"/>
        <end position="109"/>
    </location>
</feature>
<dbReference type="GO" id="GO:0032259">
    <property type="term" value="P:methylation"/>
    <property type="evidence" value="ECO:0007669"/>
    <property type="project" value="UniProtKB-KW"/>
</dbReference>
<dbReference type="KEGG" id="bsto:C0V70_04230"/>
<evidence type="ECO:0000256" key="3">
    <source>
        <dbReference type="ARBA" id="ARBA00022603"/>
    </source>
</evidence>
<dbReference type="InterPro" id="IPR051537">
    <property type="entry name" value="DNA_Adenine_Mtase"/>
</dbReference>
<dbReference type="GO" id="GO:0009007">
    <property type="term" value="F:site-specific DNA-methyltransferase (adenine-specific) activity"/>
    <property type="evidence" value="ECO:0007669"/>
    <property type="project" value="UniProtKB-EC"/>
</dbReference>
<keyword evidence="4 10" id="KW-0808">Transferase</keyword>
<gene>
    <name evidence="10" type="ORF">C0V70_04230</name>
</gene>
<dbReference type="EMBL" id="CP025704">
    <property type="protein sequence ID" value="AUN97330.1"/>
    <property type="molecule type" value="Genomic_DNA"/>
</dbReference>
<evidence type="ECO:0000256" key="1">
    <source>
        <dbReference type="ARBA" id="ARBA00006594"/>
    </source>
</evidence>
<dbReference type="Gene3D" id="3.40.50.150">
    <property type="entry name" value="Vaccinia Virus protein VP39"/>
    <property type="match status" value="1"/>
</dbReference>
<dbReference type="GO" id="GO:0008170">
    <property type="term" value="F:N-methyltransferase activity"/>
    <property type="evidence" value="ECO:0007669"/>
    <property type="project" value="InterPro"/>
</dbReference>
<organism evidence="10 11">
    <name type="scientific">Bacteriovorax stolpii</name>
    <name type="common">Bdellovibrio stolpii</name>
    <dbReference type="NCBI Taxonomy" id="960"/>
    <lineage>
        <taxon>Bacteria</taxon>
        <taxon>Pseudomonadati</taxon>
        <taxon>Bdellovibrionota</taxon>
        <taxon>Bacteriovoracia</taxon>
        <taxon>Bacteriovoracales</taxon>
        <taxon>Bacteriovoracaceae</taxon>
        <taxon>Bacteriovorax</taxon>
    </lineage>
</organism>
<dbReference type="EC" id="2.1.1.72" evidence="2"/>
<dbReference type="Pfam" id="PF02384">
    <property type="entry name" value="N6_Mtase"/>
    <property type="match status" value="1"/>
</dbReference>
<dbReference type="Pfam" id="PF12161">
    <property type="entry name" value="HsdM_N"/>
    <property type="match status" value="1"/>
</dbReference>
<dbReference type="PRINTS" id="PR00507">
    <property type="entry name" value="N12N6MTFRASE"/>
</dbReference>
<evidence type="ECO:0000313" key="10">
    <source>
        <dbReference type="EMBL" id="AUN97330.1"/>
    </source>
</evidence>
<dbReference type="InterPro" id="IPR038333">
    <property type="entry name" value="T1MK-like_N_sf"/>
</dbReference>
<evidence type="ECO:0000256" key="2">
    <source>
        <dbReference type="ARBA" id="ARBA00011900"/>
    </source>
</evidence>
<evidence type="ECO:0000259" key="9">
    <source>
        <dbReference type="Pfam" id="PF12161"/>
    </source>
</evidence>
<comment type="catalytic activity">
    <reaction evidence="7">
        <text>a 2'-deoxyadenosine in DNA + S-adenosyl-L-methionine = an N(6)-methyl-2'-deoxyadenosine in DNA + S-adenosyl-L-homocysteine + H(+)</text>
        <dbReference type="Rhea" id="RHEA:15197"/>
        <dbReference type="Rhea" id="RHEA-COMP:12418"/>
        <dbReference type="Rhea" id="RHEA-COMP:12419"/>
        <dbReference type="ChEBI" id="CHEBI:15378"/>
        <dbReference type="ChEBI" id="CHEBI:57856"/>
        <dbReference type="ChEBI" id="CHEBI:59789"/>
        <dbReference type="ChEBI" id="CHEBI:90615"/>
        <dbReference type="ChEBI" id="CHEBI:90616"/>
        <dbReference type="EC" id="2.1.1.72"/>
    </reaction>
</comment>
<dbReference type="InterPro" id="IPR002052">
    <property type="entry name" value="DNA_methylase_N6_adenine_CS"/>
</dbReference>
<evidence type="ECO:0000259" key="8">
    <source>
        <dbReference type="Pfam" id="PF02384"/>
    </source>
</evidence>
<protein>
    <recommendedName>
        <fullName evidence="2">site-specific DNA-methyltransferase (adenine-specific)</fullName>
        <ecNumber evidence="2">2.1.1.72</ecNumber>
    </recommendedName>
</protein>
<reference evidence="10 11" key="1">
    <citation type="submission" date="2018-01" db="EMBL/GenBank/DDBJ databases">
        <title>Complete genome sequence of Bacteriovorax stolpii DSM12778.</title>
        <authorList>
            <person name="Tang B."/>
            <person name="Chang J."/>
        </authorList>
    </citation>
    <scope>NUCLEOTIDE SEQUENCE [LARGE SCALE GENOMIC DNA]</scope>
    <source>
        <strain evidence="10 11">DSM 12778</strain>
    </source>
</reference>
<keyword evidence="11" id="KW-1185">Reference proteome</keyword>
<dbReference type="PROSITE" id="PS00092">
    <property type="entry name" value="N6_MTASE"/>
    <property type="match status" value="1"/>
</dbReference>
<dbReference type="AlphaFoldDB" id="A0A2K9NP81"/>
<comment type="similarity">
    <text evidence="1">Belongs to the N(4)/N(6)-methyltransferase family.</text>
</comment>